<evidence type="ECO:0000313" key="2">
    <source>
        <dbReference type="Proteomes" id="UP000054321"/>
    </source>
</evidence>
<reference evidence="2" key="2">
    <citation type="submission" date="2015-01" db="EMBL/GenBank/DDBJ databases">
        <title>Evolutionary Origins and Diversification of the Mycorrhizal Mutualists.</title>
        <authorList>
            <consortium name="DOE Joint Genome Institute"/>
            <consortium name="Mycorrhizal Genomics Consortium"/>
            <person name="Kohler A."/>
            <person name="Kuo A."/>
            <person name="Nagy L.G."/>
            <person name="Floudas D."/>
            <person name="Copeland A."/>
            <person name="Barry K.W."/>
            <person name="Cichocki N."/>
            <person name="Veneault-Fourrey C."/>
            <person name="LaButti K."/>
            <person name="Lindquist E.A."/>
            <person name="Lipzen A."/>
            <person name="Lundell T."/>
            <person name="Morin E."/>
            <person name="Murat C."/>
            <person name="Riley R."/>
            <person name="Ohm R."/>
            <person name="Sun H."/>
            <person name="Tunlid A."/>
            <person name="Henrissat B."/>
            <person name="Grigoriev I.V."/>
            <person name="Hibbett D.S."/>
            <person name="Martin F."/>
        </authorList>
    </citation>
    <scope>NUCLEOTIDE SEQUENCE [LARGE SCALE GENOMIC DNA]</scope>
    <source>
        <strain evidence="2">Zn</strain>
    </source>
</reference>
<evidence type="ECO:0000313" key="1">
    <source>
        <dbReference type="EMBL" id="KIN08817.1"/>
    </source>
</evidence>
<dbReference type="HOGENOM" id="CLU_2004553_0_0_1"/>
<accession>A0A0C3I346</accession>
<dbReference type="EMBL" id="KN832870">
    <property type="protein sequence ID" value="KIN08817.1"/>
    <property type="molecule type" value="Genomic_DNA"/>
</dbReference>
<name>A0A0C3I346_OIDMZ</name>
<organism evidence="1 2">
    <name type="scientific">Oidiodendron maius (strain Zn)</name>
    <dbReference type="NCBI Taxonomy" id="913774"/>
    <lineage>
        <taxon>Eukaryota</taxon>
        <taxon>Fungi</taxon>
        <taxon>Dikarya</taxon>
        <taxon>Ascomycota</taxon>
        <taxon>Pezizomycotina</taxon>
        <taxon>Leotiomycetes</taxon>
        <taxon>Leotiomycetes incertae sedis</taxon>
        <taxon>Myxotrichaceae</taxon>
        <taxon>Oidiodendron</taxon>
    </lineage>
</organism>
<protein>
    <submittedName>
        <fullName evidence="1">Uncharacterized protein</fullName>
    </submittedName>
</protein>
<proteinExistence type="predicted"/>
<reference evidence="1 2" key="1">
    <citation type="submission" date="2014-04" db="EMBL/GenBank/DDBJ databases">
        <authorList>
            <consortium name="DOE Joint Genome Institute"/>
            <person name="Kuo A."/>
            <person name="Martino E."/>
            <person name="Perotto S."/>
            <person name="Kohler A."/>
            <person name="Nagy L.G."/>
            <person name="Floudas D."/>
            <person name="Copeland A."/>
            <person name="Barry K.W."/>
            <person name="Cichocki N."/>
            <person name="Veneault-Fourrey C."/>
            <person name="LaButti K."/>
            <person name="Lindquist E.A."/>
            <person name="Lipzen A."/>
            <person name="Lundell T."/>
            <person name="Morin E."/>
            <person name="Murat C."/>
            <person name="Sun H."/>
            <person name="Tunlid A."/>
            <person name="Henrissat B."/>
            <person name="Grigoriev I.V."/>
            <person name="Hibbett D.S."/>
            <person name="Martin F."/>
            <person name="Nordberg H.P."/>
            <person name="Cantor M.N."/>
            <person name="Hua S.X."/>
        </authorList>
    </citation>
    <scope>NUCLEOTIDE SEQUENCE [LARGE SCALE GENOMIC DNA]</scope>
    <source>
        <strain evidence="1 2">Zn</strain>
    </source>
</reference>
<dbReference type="Proteomes" id="UP000054321">
    <property type="component" value="Unassembled WGS sequence"/>
</dbReference>
<dbReference type="InParanoid" id="A0A0C3I346"/>
<sequence length="124" mass="14218">MAPGYSIQPWAVKEEQIERSDLFKLIMGECLCYSTCIGNSNHSVTCGRNQHKRKDPAKSLNKDQCNAALEIFSNYQLATQNLEIIWPVLPEVLQSVILGMLEVEHYFSYTSQKLELPKEIVEQR</sequence>
<gene>
    <name evidence="1" type="ORF">OIDMADRAFT_23570</name>
</gene>
<dbReference type="OrthoDB" id="5292533at2759"/>
<keyword evidence="2" id="KW-1185">Reference proteome</keyword>
<dbReference type="AlphaFoldDB" id="A0A0C3I346"/>